<dbReference type="InterPro" id="IPR011496">
    <property type="entry name" value="O-GlcNAcase_cat"/>
</dbReference>
<dbReference type="Gene3D" id="3.30.379.10">
    <property type="entry name" value="Chitobiase/beta-hexosaminidase domain 2-like"/>
    <property type="match status" value="1"/>
</dbReference>
<feature type="signal peptide" evidence="4">
    <location>
        <begin position="1"/>
        <end position="21"/>
    </location>
</feature>
<feature type="active site" description="Proton donor" evidence="3">
    <location>
        <position position="264"/>
    </location>
</feature>
<dbReference type="Gene3D" id="3.20.20.80">
    <property type="entry name" value="Glycosidases"/>
    <property type="match status" value="1"/>
</dbReference>
<gene>
    <name evidence="6" type="ORF">H9807_01020</name>
</gene>
<evidence type="ECO:0000256" key="2">
    <source>
        <dbReference type="ARBA" id="ARBA00023295"/>
    </source>
</evidence>
<dbReference type="InterPro" id="IPR051822">
    <property type="entry name" value="Glycosyl_Hydrolase_84"/>
</dbReference>
<evidence type="ECO:0000313" key="6">
    <source>
        <dbReference type="EMBL" id="HIZ90695.1"/>
    </source>
</evidence>
<reference evidence="6" key="2">
    <citation type="submission" date="2021-04" db="EMBL/GenBank/DDBJ databases">
        <authorList>
            <person name="Gilroy R."/>
        </authorList>
    </citation>
    <scope>NUCLEOTIDE SEQUENCE</scope>
    <source>
        <strain evidence="6">CHK118-2852</strain>
    </source>
</reference>
<evidence type="ECO:0000256" key="3">
    <source>
        <dbReference type="PROSITE-ProRule" id="PRU01353"/>
    </source>
</evidence>
<evidence type="ECO:0000256" key="1">
    <source>
        <dbReference type="ARBA" id="ARBA00022801"/>
    </source>
</evidence>
<dbReference type="InterPro" id="IPR049478">
    <property type="entry name" value="BT_4395-like_hel"/>
</dbReference>
<dbReference type="InterPro" id="IPR015882">
    <property type="entry name" value="HEX_bac_N"/>
</dbReference>
<evidence type="ECO:0000313" key="7">
    <source>
        <dbReference type="Proteomes" id="UP000824108"/>
    </source>
</evidence>
<keyword evidence="1 3" id="KW-0378">Hydrolase</keyword>
<evidence type="ECO:0000256" key="4">
    <source>
        <dbReference type="SAM" id="SignalP"/>
    </source>
</evidence>
<dbReference type="GO" id="GO:1901135">
    <property type="term" value="P:carbohydrate derivative metabolic process"/>
    <property type="evidence" value="ECO:0007669"/>
    <property type="project" value="UniProtKB-ARBA"/>
</dbReference>
<dbReference type="Pfam" id="PF21809">
    <property type="entry name" value="Glyco_hydro_84_hel"/>
    <property type="match status" value="1"/>
</dbReference>
<proteinExistence type="inferred from homology"/>
<dbReference type="GO" id="GO:0015929">
    <property type="term" value="F:hexosaminidase activity"/>
    <property type="evidence" value="ECO:0007669"/>
    <property type="project" value="UniProtKB-ARBA"/>
</dbReference>
<dbReference type="SUPFAM" id="SSF51445">
    <property type="entry name" value="(Trans)glycosidases"/>
    <property type="match status" value="1"/>
</dbReference>
<dbReference type="EMBL" id="DXAV01000012">
    <property type="protein sequence ID" value="HIZ90695.1"/>
    <property type="molecule type" value="Genomic_DNA"/>
</dbReference>
<dbReference type="Gene3D" id="2.60.40.1180">
    <property type="entry name" value="Golgi alpha-mannosidase II"/>
    <property type="match status" value="1"/>
</dbReference>
<comment type="similarity">
    <text evidence="3">Belongs to the glycosyl hydrolase 84 family.</text>
</comment>
<dbReference type="GO" id="GO:0005975">
    <property type="term" value="P:carbohydrate metabolic process"/>
    <property type="evidence" value="ECO:0007669"/>
    <property type="project" value="UniProtKB-ARBA"/>
</dbReference>
<dbReference type="InterPro" id="IPR048162">
    <property type="entry name" value="O-GlcNAcase_BT_4395-like"/>
</dbReference>
<keyword evidence="2 3" id="KW-0326">Glycosidase</keyword>
<dbReference type="SUPFAM" id="SSF140657">
    <property type="entry name" value="Hyaluronidase post-catalytic domain-like"/>
    <property type="match status" value="1"/>
</dbReference>
<accession>A0A9D2KCB4</accession>
<protein>
    <submittedName>
        <fullName evidence="6">Beta-N-acetylglucosaminidase domain-containing protein</fullName>
    </submittedName>
</protein>
<evidence type="ECO:0000259" key="5">
    <source>
        <dbReference type="PROSITE" id="PS52009"/>
    </source>
</evidence>
<dbReference type="AlphaFoldDB" id="A0A9D2KCB4"/>
<sequence length="739" mass="83625">MNKKFLLSVLIGCLSLGTLPAQDFQLQPTPQKFETLQDSIALPGVYSLTADTEGAAGDAVRLLCTLLPDHQAKASFRITVGVKGDKAVRKYARQIPSKAEGYYLKVDKNEIVIAGADARGAYYGVQTLAQLLTLPKLPLAEIVDYPDIPYRGVVEGFYGTPWSHEARLRQLDFYGRNKMNVYLYGPKNDPYHSTPNWRKPYPEREAAQLKELVDKAKENNVIFYWAIHPGQDIQWNEEDRQNLLNKFEKMYQLGVRGFAVFFDDISGEGTKADKQADLLNYLDDNFVKVKGDVEPLIMCPTEYNKAWSNVKGGYLTTLGEKLNKSIQIMWTGNRVVATIDRETMDFINPLLRRKAYIWWNFPVSDYVRDHLLMGPVYGNALDIADVMEGFVSNPMEHAEASKISLYSVADYAWNLSAYDSEASWKRAIKDLMPQHAAYLETFAAHNSDLGDNGHRFRREESVALQPALEALRSVYEKQHAVDEDAFRQVSEECRKIVTAADVLSVSQENQPLVAEMQPWLMQFKLVGQYGEAVLQMMRGAATDRLKFETAYEHAKALQRMMYKVDTTYNQNPYQPGVKSGSKVLLPTFYALFESSVGVYNQTHRAALDTRAVYMPYSWSSDVPQLAALPVVQKGKKGNVSPSNEVIRWQAGGEALLTMDQLRTLKSLVVDFGTADAPKLIRLEVTADGQNWEEIALQPTNVKTRFKVNVEGRNVLKIRLTNVTGQEQKVYFKQFVLEEK</sequence>
<dbReference type="SUPFAM" id="SSF55545">
    <property type="entry name" value="beta-N-acetylhexosaminidase-like domain"/>
    <property type="match status" value="1"/>
</dbReference>
<name>A0A9D2KCB4_9BACE</name>
<dbReference type="PANTHER" id="PTHR13170">
    <property type="entry name" value="O-GLCNACASE"/>
    <property type="match status" value="1"/>
</dbReference>
<dbReference type="PROSITE" id="PS52009">
    <property type="entry name" value="GH84"/>
    <property type="match status" value="1"/>
</dbReference>
<feature type="chain" id="PRO_5038407572" evidence="4">
    <location>
        <begin position="22"/>
        <end position="739"/>
    </location>
</feature>
<keyword evidence="4" id="KW-0732">Signal</keyword>
<dbReference type="InterPro" id="IPR013780">
    <property type="entry name" value="Glyco_hydro_b"/>
</dbReference>
<dbReference type="InterPro" id="IPR017853">
    <property type="entry name" value="GH"/>
</dbReference>
<reference evidence="6" key="1">
    <citation type="journal article" date="2021" name="PeerJ">
        <title>Extensive microbial diversity within the chicken gut microbiome revealed by metagenomics and culture.</title>
        <authorList>
            <person name="Gilroy R."/>
            <person name="Ravi A."/>
            <person name="Getino M."/>
            <person name="Pursley I."/>
            <person name="Horton D.L."/>
            <person name="Alikhan N.F."/>
            <person name="Baker D."/>
            <person name="Gharbi K."/>
            <person name="Hall N."/>
            <person name="Watson M."/>
            <person name="Adriaenssens E.M."/>
            <person name="Foster-Nyarko E."/>
            <person name="Jarju S."/>
            <person name="Secka A."/>
            <person name="Antonio M."/>
            <person name="Oren A."/>
            <person name="Chaudhuri R.R."/>
            <person name="La Ragione R."/>
            <person name="Hildebrand F."/>
            <person name="Pallen M.J."/>
        </authorList>
    </citation>
    <scope>NUCLEOTIDE SEQUENCE</scope>
    <source>
        <strain evidence="6">CHK118-2852</strain>
    </source>
</reference>
<dbReference type="InterPro" id="IPR029018">
    <property type="entry name" value="Hex-like_dom2"/>
</dbReference>
<dbReference type="Pfam" id="PF02838">
    <property type="entry name" value="Glyco_hydro_20b"/>
    <property type="match status" value="1"/>
</dbReference>
<dbReference type="Proteomes" id="UP000824108">
    <property type="component" value="Unassembled WGS sequence"/>
</dbReference>
<dbReference type="PANTHER" id="PTHR13170:SF16">
    <property type="entry name" value="PROTEIN O-GLCNACASE"/>
    <property type="match status" value="1"/>
</dbReference>
<dbReference type="NCBIfam" id="NF041654">
    <property type="entry name" value="GlcNAcase"/>
    <property type="match status" value="1"/>
</dbReference>
<dbReference type="Gene3D" id="1.20.58.460">
    <property type="entry name" value="Hyaluronidase post-catalytic domain-like"/>
    <property type="match status" value="1"/>
</dbReference>
<dbReference type="Pfam" id="PF18344">
    <property type="entry name" value="CBM32"/>
    <property type="match status" value="1"/>
</dbReference>
<feature type="domain" description="GH84" evidence="5">
    <location>
        <begin position="149"/>
        <end position="416"/>
    </location>
</feature>
<organism evidence="6 7">
    <name type="scientific">Candidatus Bacteroides merdavium</name>
    <dbReference type="NCBI Taxonomy" id="2838472"/>
    <lineage>
        <taxon>Bacteria</taxon>
        <taxon>Pseudomonadati</taxon>
        <taxon>Bacteroidota</taxon>
        <taxon>Bacteroidia</taxon>
        <taxon>Bacteroidales</taxon>
        <taxon>Bacteroidaceae</taxon>
        <taxon>Bacteroides</taxon>
    </lineage>
</organism>
<comment type="caution">
    <text evidence="6">The sequence shown here is derived from an EMBL/GenBank/DDBJ whole genome shotgun (WGS) entry which is preliminary data.</text>
</comment>
<dbReference type="Pfam" id="PF07555">
    <property type="entry name" value="NAGidase"/>
    <property type="match status" value="1"/>
</dbReference>